<dbReference type="AlphaFoldDB" id="A0A2J6QVS3"/>
<sequence>MPNYKPKEFSYTTCRKNKNADTISLLMGLGSISLAILTIIVTFVARKPARYEDIEMQRLTPP</sequence>
<dbReference type="Proteomes" id="UP000235786">
    <property type="component" value="Unassembled WGS sequence"/>
</dbReference>
<organism evidence="2 3">
    <name type="scientific">Hyaloscypha variabilis (strain UAMH 11265 / GT02V1 / F)</name>
    <name type="common">Meliniomyces variabilis</name>
    <dbReference type="NCBI Taxonomy" id="1149755"/>
    <lineage>
        <taxon>Eukaryota</taxon>
        <taxon>Fungi</taxon>
        <taxon>Dikarya</taxon>
        <taxon>Ascomycota</taxon>
        <taxon>Pezizomycotina</taxon>
        <taxon>Leotiomycetes</taxon>
        <taxon>Helotiales</taxon>
        <taxon>Hyaloscyphaceae</taxon>
        <taxon>Hyaloscypha</taxon>
        <taxon>Hyaloscypha variabilis</taxon>
    </lineage>
</organism>
<keyword evidence="1" id="KW-0812">Transmembrane</keyword>
<proteinExistence type="predicted"/>
<gene>
    <name evidence="2" type="ORF">L207DRAFT_592480</name>
</gene>
<keyword evidence="1" id="KW-1133">Transmembrane helix</keyword>
<reference evidence="2 3" key="1">
    <citation type="submission" date="2016-04" db="EMBL/GenBank/DDBJ databases">
        <title>A degradative enzymes factory behind the ericoid mycorrhizal symbiosis.</title>
        <authorList>
            <consortium name="DOE Joint Genome Institute"/>
            <person name="Martino E."/>
            <person name="Morin E."/>
            <person name="Grelet G."/>
            <person name="Kuo A."/>
            <person name="Kohler A."/>
            <person name="Daghino S."/>
            <person name="Barry K."/>
            <person name="Choi C."/>
            <person name="Cichocki N."/>
            <person name="Clum A."/>
            <person name="Copeland A."/>
            <person name="Hainaut M."/>
            <person name="Haridas S."/>
            <person name="Labutti K."/>
            <person name="Lindquist E."/>
            <person name="Lipzen A."/>
            <person name="Khouja H.-R."/>
            <person name="Murat C."/>
            <person name="Ohm R."/>
            <person name="Olson A."/>
            <person name="Spatafora J."/>
            <person name="Veneault-Fourrey C."/>
            <person name="Henrissat B."/>
            <person name="Grigoriev I."/>
            <person name="Martin F."/>
            <person name="Perotto S."/>
        </authorList>
    </citation>
    <scope>NUCLEOTIDE SEQUENCE [LARGE SCALE GENOMIC DNA]</scope>
    <source>
        <strain evidence="2 3">F</strain>
    </source>
</reference>
<evidence type="ECO:0000313" key="2">
    <source>
        <dbReference type="EMBL" id="PMD30351.1"/>
    </source>
</evidence>
<keyword evidence="3" id="KW-1185">Reference proteome</keyword>
<feature type="transmembrane region" description="Helical" evidence="1">
    <location>
        <begin position="25"/>
        <end position="45"/>
    </location>
</feature>
<accession>A0A2J6QVS3</accession>
<name>A0A2J6QVS3_HYAVF</name>
<keyword evidence="1" id="KW-0472">Membrane</keyword>
<evidence type="ECO:0000256" key="1">
    <source>
        <dbReference type="SAM" id="Phobius"/>
    </source>
</evidence>
<protein>
    <submittedName>
        <fullName evidence="2">Uncharacterized protein</fullName>
    </submittedName>
</protein>
<dbReference type="EMBL" id="KZ613967">
    <property type="protein sequence ID" value="PMD30351.1"/>
    <property type="molecule type" value="Genomic_DNA"/>
</dbReference>
<evidence type="ECO:0000313" key="3">
    <source>
        <dbReference type="Proteomes" id="UP000235786"/>
    </source>
</evidence>